<organism evidence="1 2">
    <name type="scientific">Sebaldella termitidis (strain ATCC 33386 / NCTC 11300)</name>
    <dbReference type="NCBI Taxonomy" id="526218"/>
    <lineage>
        <taxon>Bacteria</taxon>
        <taxon>Fusobacteriati</taxon>
        <taxon>Fusobacteriota</taxon>
        <taxon>Fusobacteriia</taxon>
        <taxon>Fusobacteriales</taxon>
        <taxon>Leptotrichiaceae</taxon>
        <taxon>Sebaldella</taxon>
    </lineage>
</organism>
<dbReference type="Proteomes" id="UP000000845">
    <property type="component" value="Chromosome"/>
</dbReference>
<dbReference type="HOGENOM" id="CLU_123345_0_0_0"/>
<dbReference type="EMBL" id="CP001739">
    <property type="protein sequence ID" value="ACZ09457.1"/>
    <property type="molecule type" value="Genomic_DNA"/>
</dbReference>
<keyword evidence="2" id="KW-1185">Reference proteome</keyword>
<proteinExistence type="predicted"/>
<evidence type="ECO:0000313" key="2">
    <source>
        <dbReference type="Proteomes" id="UP000000845"/>
    </source>
</evidence>
<accession>D1AM83</accession>
<evidence type="ECO:0000313" key="1">
    <source>
        <dbReference type="EMBL" id="ACZ09457.1"/>
    </source>
</evidence>
<name>D1AM83_SEBTE</name>
<dbReference type="AlphaFoldDB" id="D1AM83"/>
<dbReference type="RefSeq" id="WP_012862051.1">
    <property type="nucleotide sequence ID" value="NC_013517.1"/>
</dbReference>
<reference evidence="1 2" key="2">
    <citation type="journal article" date="2010" name="Stand. Genomic Sci.">
        <title>Complete genome sequence of Sebaldella termitidis type strain (NCTC 11300).</title>
        <authorList>
            <person name="Harmon-Smith M."/>
            <person name="Celia L."/>
            <person name="Chertkov O."/>
            <person name="Lapidus A."/>
            <person name="Copeland A."/>
            <person name="Glavina Del Rio T."/>
            <person name="Nolan M."/>
            <person name="Lucas S."/>
            <person name="Tice H."/>
            <person name="Cheng J.F."/>
            <person name="Han C."/>
            <person name="Detter J.C."/>
            <person name="Bruce D."/>
            <person name="Goodwin L."/>
            <person name="Pitluck S."/>
            <person name="Pati A."/>
            <person name="Liolios K."/>
            <person name="Ivanova N."/>
            <person name="Mavromatis K."/>
            <person name="Mikhailova N."/>
            <person name="Chen A."/>
            <person name="Palaniappan K."/>
            <person name="Land M."/>
            <person name="Hauser L."/>
            <person name="Chang Y.J."/>
            <person name="Jeffries C.D."/>
            <person name="Brettin T."/>
            <person name="Goker M."/>
            <person name="Beck B."/>
            <person name="Bristow J."/>
            <person name="Eisen J.A."/>
            <person name="Markowitz V."/>
            <person name="Hugenholtz P."/>
            <person name="Kyrpides N.C."/>
            <person name="Klenk H.P."/>
            <person name="Chen F."/>
        </authorList>
    </citation>
    <scope>NUCLEOTIDE SEQUENCE [LARGE SCALE GENOMIC DNA]</scope>
    <source>
        <strain evidence="2">ATCC 33386 / NCTC 11300</strain>
    </source>
</reference>
<dbReference type="SMR" id="D1AM83"/>
<protein>
    <recommendedName>
        <fullName evidence="3">DUF4878 domain-containing protein</fullName>
    </recommendedName>
</protein>
<sequence length="189" mass="22050">MKKVLIVLLVLLTSFGFSENLDKYESKRVFDKSIQFILDGNYEKLKNDTEMSRVAGNITDAAEAIFAKARPMLKEHKYKVIDVKEKKDISELTVKVEYKVYENVSQEESENFMIKFQEELDEETEEAADIYDKKVQKLLQDNIKSKGIIKDKIIKVYMDKEYGYWDLATDKNEDLLLTLFSVIDSLGLY</sequence>
<gene>
    <name evidence="1" type="ordered locus">Sterm_2612</name>
</gene>
<evidence type="ECO:0008006" key="3">
    <source>
        <dbReference type="Google" id="ProtNLM"/>
    </source>
</evidence>
<reference evidence="2" key="1">
    <citation type="submission" date="2009-09" db="EMBL/GenBank/DDBJ databases">
        <title>The complete chromosome of Sebaldella termitidis ATCC 33386.</title>
        <authorList>
            <consortium name="US DOE Joint Genome Institute (JGI-PGF)"/>
            <person name="Lucas S."/>
            <person name="Copeland A."/>
            <person name="Lapidus A."/>
            <person name="Glavina del Rio T."/>
            <person name="Dalin E."/>
            <person name="Tice H."/>
            <person name="Bruce D."/>
            <person name="Goodwin L."/>
            <person name="Pitluck S."/>
            <person name="Kyrpides N."/>
            <person name="Mavromatis K."/>
            <person name="Ivanova N."/>
            <person name="Mikhailova N."/>
            <person name="Sims D."/>
            <person name="Meincke L."/>
            <person name="Brettin T."/>
            <person name="Detter J.C."/>
            <person name="Han C."/>
            <person name="Larimer F."/>
            <person name="Land M."/>
            <person name="Hauser L."/>
            <person name="Markowitz V."/>
            <person name="Cheng J.F."/>
            <person name="Hugenholtz P."/>
            <person name="Woyke T."/>
            <person name="Wu D."/>
            <person name="Eisen J.A."/>
        </authorList>
    </citation>
    <scope>NUCLEOTIDE SEQUENCE [LARGE SCALE GENOMIC DNA]</scope>
    <source>
        <strain evidence="2">ATCC 33386 / NCTC 11300</strain>
    </source>
</reference>
<dbReference type="KEGG" id="str:Sterm_2612"/>
<dbReference type="STRING" id="526218.Sterm_2612"/>